<name>A0A7U2HUR8_PHANO</name>
<evidence type="ECO:0000256" key="1">
    <source>
        <dbReference type="SAM" id="MobiDB-lite"/>
    </source>
</evidence>
<evidence type="ECO:0000313" key="3">
    <source>
        <dbReference type="Proteomes" id="UP000663193"/>
    </source>
</evidence>
<protein>
    <submittedName>
        <fullName evidence="2">Uncharacterized protein</fullName>
    </submittedName>
</protein>
<dbReference type="AlphaFoldDB" id="A0A7U2HUR8"/>
<reference evidence="3" key="1">
    <citation type="journal article" date="2021" name="BMC Genomics">
        <title>Chromosome-level genome assembly and manually-curated proteome of model necrotroph Parastagonospora nodorum Sn15 reveals a genome-wide trove of candidate effector homologs, and redundancy of virulence-related functions within an accessory chromosome.</title>
        <authorList>
            <person name="Bertazzoni S."/>
            <person name="Jones D.A.B."/>
            <person name="Phan H.T."/>
            <person name="Tan K.-C."/>
            <person name="Hane J.K."/>
        </authorList>
    </citation>
    <scope>NUCLEOTIDE SEQUENCE [LARGE SCALE GENOMIC DNA]</scope>
    <source>
        <strain evidence="3">SN15 / ATCC MYA-4574 / FGSC 10173)</strain>
    </source>
</reference>
<keyword evidence="3" id="KW-1185">Reference proteome</keyword>
<feature type="region of interest" description="Disordered" evidence="1">
    <location>
        <begin position="1"/>
        <end position="31"/>
    </location>
</feature>
<proteinExistence type="predicted"/>
<gene>
    <name evidence="2" type="ORF">JI435_426430</name>
</gene>
<dbReference type="VEuPathDB" id="FungiDB:JI435_426430"/>
<dbReference type="EMBL" id="CP069023">
    <property type="protein sequence ID" value="QRC91064.1"/>
    <property type="molecule type" value="Genomic_DNA"/>
</dbReference>
<sequence>MLSTTVDTPPREPTAQTGAPDIPIPPASPAINTCMPAPMFGSPPPCESISRNQALTIEKSVSSPSVEPALTIPTAATRGPVIPPIIKLGRSKGAQVLDRLYTPNSDGLFFHSFSSATAAMTMGSWQSPHSDDTIPNTEEEDREVVRRLFDAFMDLSGALDTPDNAYRKRFTPGSTVFYKPWTVERCAWDVLNKVKTIHQWGFITPITDVDILKQIGQTENWTFEERISMICRVLKLSKSIAVSLMKQEKVWTVIGAPHKLHNSSVVNNKSNEDRNKWVKTGRAEEKSKKRKTLHEEADEEIVSAAELLMSFSKA</sequence>
<dbReference type="Proteomes" id="UP000663193">
    <property type="component" value="Chromosome 1"/>
</dbReference>
<dbReference type="OrthoDB" id="3778423at2759"/>
<evidence type="ECO:0000313" key="2">
    <source>
        <dbReference type="EMBL" id="QRC91064.1"/>
    </source>
</evidence>
<accession>A0A7U2HUR8</accession>
<organism evidence="2 3">
    <name type="scientific">Phaeosphaeria nodorum (strain SN15 / ATCC MYA-4574 / FGSC 10173)</name>
    <name type="common">Glume blotch fungus</name>
    <name type="synonym">Parastagonospora nodorum</name>
    <dbReference type="NCBI Taxonomy" id="321614"/>
    <lineage>
        <taxon>Eukaryota</taxon>
        <taxon>Fungi</taxon>
        <taxon>Dikarya</taxon>
        <taxon>Ascomycota</taxon>
        <taxon>Pezizomycotina</taxon>
        <taxon>Dothideomycetes</taxon>
        <taxon>Pleosporomycetidae</taxon>
        <taxon>Pleosporales</taxon>
        <taxon>Pleosporineae</taxon>
        <taxon>Phaeosphaeriaceae</taxon>
        <taxon>Parastagonospora</taxon>
    </lineage>
</organism>